<dbReference type="CDD" id="cd14688">
    <property type="entry name" value="bZIP_YAP"/>
    <property type="match status" value="1"/>
</dbReference>
<dbReference type="InterPro" id="IPR004827">
    <property type="entry name" value="bZIP"/>
</dbReference>
<dbReference type="InterPro" id="IPR046347">
    <property type="entry name" value="bZIP_sf"/>
</dbReference>
<feature type="coiled-coil region" evidence="1">
    <location>
        <begin position="32"/>
        <end position="108"/>
    </location>
</feature>
<dbReference type="Proteomes" id="UP000076842">
    <property type="component" value="Unassembled WGS sequence"/>
</dbReference>
<keyword evidence="1" id="KW-0175">Coiled coil</keyword>
<name>A0A165E9D3_9BASI</name>
<evidence type="ECO:0000256" key="2">
    <source>
        <dbReference type="SAM" id="MobiDB-lite"/>
    </source>
</evidence>
<dbReference type="AlphaFoldDB" id="A0A165E9D3"/>
<dbReference type="OrthoDB" id="2285533at2759"/>
<feature type="region of interest" description="Disordered" evidence="2">
    <location>
        <begin position="200"/>
        <end position="299"/>
    </location>
</feature>
<feature type="compositionally biased region" description="Polar residues" evidence="2">
    <location>
        <begin position="200"/>
        <end position="211"/>
    </location>
</feature>
<evidence type="ECO:0000256" key="1">
    <source>
        <dbReference type="SAM" id="Coils"/>
    </source>
</evidence>
<feature type="compositionally biased region" description="Low complexity" evidence="2">
    <location>
        <begin position="274"/>
        <end position="292"/>
    </location>
</feature>
<feature type="domain" description="BZIP" evidence="3">
    <location>
        <begin position="13"/>
        <end position="27"/>
    </location>
</feature>
<feature type="region of interest" description="Disordered" evidence="2">
    <location>
        <begin position="1"/>
        <end position="23"/>
    </location>
</feature>
<keyword evidence="5" id="KW-1185">Reference proteome</keyword>
<evidence type="ECO:0000313" key="4">
    <source>
        <dbReference type="EMBL" id="KZT54381.1"/>
    </source>
</evidence>
<dbReference type="PROSITE" id="PS00036">
    <property type="entry name" value="BZIP_BASIC"/>
    <property type="match status" value="1"/>
</dbReference>
<reference evidence="4 5" key="1">
    <citation type="journal article" date="2016" name="Mol. Biol. Evol.">
        <title>Comparative Genomics of Early-Diverging Mushroom-Forming Fungi Provides Insights into the Origins of Lignocellulose Decay Capabilities.</title>
        <authorList>
            <person name="Nagy L.G."/>
            <person name="Riley R."/>
            <person name="Tritt A."/>
            <person name="Adam C."/>
            <person name="Daum C."/>
            <person name="Floudas D."/>
            <person name="Sun H."/>
            <person name="Yadav J.S."/>
            <person name="Pangilinan J."/>
            <person name="Larsson K.H."/>
            <person name="Matsuura K."/>
            <person name="Barry K."/>
            <person name="Labutti K."/>
            <person name="Kuo R."/>
            <person name="Ohm R.A."/>
            <person name="Bhattacharya S.S."/>
            <person name="Shirouzu T."/>
            <person name="Yoshinaga Y."/>
            <person name="Martin F.M."/>
            <person name="Grigoriev I.V."/>
            <person name="Hibbett D.S."/>
        </authorList>
    </citation>
    <scope>NUCLEOTIDE SEQUENCE [LARGE SCALE GENOMIC DNA]</scope>
    <source>
        <strain evidence="4 5">HHB12733</strain>
    </source>
</reference>
<organism evidence="4 5">
    <name type="scientific">Calocera cornea HHB12733</name>
    <dbReference type="NCBI Taxonomy" id="1353952"/>
    <lineage>
        <taxon>Eukaryota</taxon>
        <taxon>Fungi</taxon>
        <taxon>Dikarya</taxon>
        <taxon>Basidiomycota</taxon>
        <taxon>Agaricomycotina</taxon>
        <taxon>Dacrymycetes</taxon>
        <taxon>Dacrymycetales</taxon>
        <taxon>Dacrymycetaceae</taxon>
        <taxon>Calocera</taxon>
    </lineage>
</organism>
<sequence length="397" mass="43265">MQATAKPMTAAERKRKNADAQAAFRQRRNEYIKKLEAAVEDREAVIKNLKDEKLGMARDNQGLRDDNTRLQGKIEVLQATMKENDKLVKMLEKQLQAAQTQQQQQAHAQQQSSQSLGYEYGGLYAAPTGIMYTNQAPNSTFSGMPGITLPIHNMTADFASAVSGPTAPAPPRGPHHISASTFGTPTTGMRITTIAPNVAEQAQTSQASSFHAYTDGGSHYDSSTHASGGLSDAASTEPNSAGTGMTNSPIESSATIQTLQNGNDGMSSQSNGSHQYTYTPAQQQHQQSQTQTMPYPASDYPYSHAYPQQSQRVQPEHQDIKPQTPAMPFRSAQAISSLNMDIDNEMNTETIAVIKAQAFGKARRRRNLSGYDGASSAAALDIRKRPRMEQEYDDDDM</sequence>
<dbReference type="InParanoid" id="A0A165E9D3"/>
<dbReference type="EMBL" id="KV424015">
    <property type="protein sequence ID" value="KZT54381.1"/>
    <property type="molecule type" value="Genomic_DNA"/>
</dbReference>
<dbReference type="GO" id="GO:0003700">
    <property type="term" value="F:DNA-binding transcription factor activity"/>
    <property type="evidence" value="ECO:0007669"/>
    <property type="project" value="InterPro"/>
</dbReference>
<dbReference type="SUPFAM" id="SSF57959">
    <property type="entry name" value="Leucine zipper domain"/>
    <property type="match status" value="1"/>
</dbReference>
<gene>
    <name evidence="4" type="ORF">CALCODRAFT_485584</name>
</gene>
<protein>
    <recommendedName>
        <fullName evidence="3">BZIP domain-containing protein</fullName>
    </recommendedName>
</protein>
<accession>A0A165E9D3</accession>
<evidence type="ECO:0000259" key="3">
    <source>
        <dbReference type="PROSITE" id="PS00036"/>
    </source>
</evidence>
<proteinExistence type="predicted"/>
<dbReference type="Gene3D" id="1.20.5.170">
    <property type="match status" value="1"/>
</dbReference>
<dbReference type="STRING" id="1353952.A0A165E9D3"/>
<feature type="compositionally biased region" description="Polar residues" evidence="2">
    <location>
        <begin position="233"/>
        <end position="273"/>
    </location>
</feature>
<evidence type="ECO:0000313" key="5">
    <source>
        <dbReference type="Proteomes" id="UP000076842"/>
    </source>
</evidence>